<evidence type="ECO:0000313" key="13">
    <source>
        <dbReference type="Proteomes" id="UP000033647"/>
    </source>
</evidence>
<keyword evidence="8 9" id="KW-0687">Ribonucleoprotein</keyword>
<dbReference type="InterPro" id="IPR031545">
    <property type="entry name" value="SRP72_TPR-like"/>
</dbReference>
<evidence type="ECO:0000256" key="9">
    <source>
        <dbReference type="PIRNR" id="PIRNR038922"/>
    </source>
</evidence>
<dbReference type="Pfam" id="PF17004">
    <property type="entry name" value="SRP_TPR_like"/>
    <property type="match status" value="1"/>
</dbReference>
<dbReference type="FunFam" id="1.25.40.10:FF:000512">
    <property type="entry name" value="Signal recognition particle subunit SRP72"/>
    <property type="match status" value="1"/>
</dbReference>
<dbReference type="GO" id="GO:0005786">
    <property type="term" value="C:signal recognition particle, endoplasmic reticulum targeting"/>
    <property type="evidence" value="ECO:0007669"/>
    <property type="project" value="UniProtKB-UniRule"/>
</dbReference>
<organism evidence="12 13">
    <name type="scientific">Zymoseptoria brevis</name>
    <dbReference type="NCBI Taxonomy" id="1047168"/>
    <lineage>
        <taxon>Eukaryota</taxon>
        <taxon>Fungi</taxon>
        <taxon>Dikarya</taxon>
        <taxon>Ascomycota</taxon>
        <taxon>Pezizomycotina</taxon>
        <taxon>Dothideomycetes</taxon>
        <taxon>Dothideomycetidae</taxon>
        <taxon>Mycosphaerellales</taxon>
        <taxon>Mycosphaerellaceae</taxon>
        <taxon>Zymoseptoria</taxon>
    </lineage>
</organism>
<dbReference type="PANTHER" id="PTHR14094:SF9">
    <property type="entry name" value="SIGNAL RECOGNITION PARTICLE SUBUNIT SRP72"/>
    <property type="match status" value="1"/>
</dbReference>
<gene>
    <name evidence="12" type="ORF">TI39_contig278g00010</name>
</gene>
<dbReference type="GO" id="GO:0006614">
    <property type="term" value="P:SRP-dependent cotranslational protein targeting to membrane"/>
    <property type="evidence" value="ECO:0007669"/>
    <property type="project" value="UniProtKB-UniRule"/>
</dbReference>
<evidence type="ECO:0000259" key="11">
    <source>
        <dbReference type="Pfam" id="PF08492"/>
    </source>
</evidence>
<evidence type="ECO:0000256" key="3">
    <source>
        <dbReference type="ARBA" id="ARBA00007676"/>
    </source>
</evidence>
<dbReference type="GO" id="GO:0005783">
    <property type="term" value="C:endoplasmic reticulum"/>
    <property type="evidence" value="ECO:0007669"/>
    <property type="project" value="UniProtKB-SubCell"/>
</dbReference>
<dbReference type="GO" id="GO:0008312">
    <property type="term" value="F:7S RNA binding"/>
    <property type="evidence" value="ECO:0007669"/>
    <property type="project" value="InterPro"/>
</dbReference>
<keyword evidence="13" id="KW-1185">Reference proteome</keyword>
<evidence type="ECO:0000256" key="8">
    <source>
        <dbReference type="ARBA" id="ARBA00023274"/>
    </source>
</evidence>
<dbReference type="GO" id="GO:0043022">
    <property type="term" value="F:ribosome binding"/>
    <property type="evidence" value="ECO:0007669"/>
    <property type="project" value="TreeGrafter"/>
</dbReference>
<dbReference type="PANTHER" id="PTHR14094">
    <property type="entry name" value="SIGNAL RECOGNITION PARTICLE 72"/>
    <property type="match status" value="1"/>
</dbReference>
<evidence type="ECO:0000256" key="4">
    <source>
        <dbReference type="ARBA" id="ARBA00018350"/>
    </source>
</evidence>
<feature type="region of interest" description="Disordered" evidence="10">
    <location>
        <begin position="525"/>
        <end position="641"/>
    </location>
</feature>
<keyword evidence="6" id="KW-0256">Endoplasmic reticulum</keyword>
<accession>A0A0F4GXT8</accession>
<dbReference type="OrthoDB" id="5421607at2759"/>
<dbReference type="Pfam" id="PF08492">
    <property type="entry name" value="SRP72"/>
    <property type="match status" value="1"/>
</dbReference>
<feature type="compositionally biased region" description="Basic and acidic residues" evidence="10">
    <location>
        <begin position="558"/>
        <end position="581"/>
    </location>
</feature>
<feature type="compositionally biased region" description="Basic residues" evidence="10">
    <location>
        <begin position="548"/>
        <end position="557"/>
    </location>
</feature>
<evidence type="ECO:0000256" key="6">
    <source>
        <dbReference type="ARBA" id="ARBA00022824"/>
    </source>
</evidence>
<feature type="domain" description="Signal recognition particle SRP72 subunit RNA-binding" evidence="11">
    <location>
        <begin position="532"/>
        <end position="584"/>
    </location>
</feature>
<sequence length="641" mass="69396">MSSLAALLKRTHIEDDEEVLKAANNALKQSKSDLEAQHVKVVALLKLDRYDDALKTLEDGGESLKQRASLEHSYALYKSGKPSAAAELAQKGTKRGFHHVEAQARYRIEDFPRAAELYKQLASGTSEDAPADLLINSAAVDAQLEWTGRGDLVQKKKPGREDLEAFETAYNAACGSIARGELGQGEVLLKRARDLCSAVEDMSEDEKEAELLPIVVQQMYVLSKLGRSEEAEALAKGLDVSKVSDASTRHIAKVNEVATTTFENPYLTQRLVAKDLKTLKPDYPFKFQSTVLKSNTYAAGLQALKFDGTATSTHQTLSKQTSPTTDSFYTSLSVVNAAAHAKCQTGKDALKHILPVLERRPNDVGLALTIAQLYIQAGNSGAAVALLGNVLPRLEQTAPDVRFAPGLVGAGVSLYDSQGQKGPMRTELANAARHWRQNTKERPSGYVHLFKAAGRALLDSQEQDDLDLARDIFEELNSRDSNDRYAAAGLLAAAPGKASREQLAALQPIERLISGIDVDALENAGIAQPPQTGVPTSRKRPVEDTKPNKAKKIRSNRIPKDYDPSKTPDPERWLPLKDRSTYRPKGKKGKARQALLSQGAAVTNESDGSRPATPGAEVLKQKQAAGGGGANKKKKGKGGKW</sequence>
<dbReference type="SUPFAM" id="SSF48452">
    <property type="entry name" value="TPR-like"/>
    <property type="match status" value="1"/>
</dbReference>
<dbReference type="InterPro" id="IPR011990">
    <property type="entry name" value="TPR-like_helical_dom_sf"/>
</dbReference>
<comment type="subcellular location">
    <subcellularLocation>
        <location evidence="2 9">Cytoplasm</location>
    </subcellularLocation>
    <subcellularLocation>
        <location evidence="1">Endoplasmic reticulum</location>
    </subcellularLocation>
</comment>
<dbReference type="Proteomes" id="UP000033647">
    <property type="component" value="Unassembled WGS sequence"/>
</dbReference>
<dbReference type="EMBL" id="LAFY01000270">
    <property type="protein sequence ID" value="KJY01858.1"/>
    <property type="molecule type" value="Genomic_DNA"/>
</dbReference>
<comment type="function">
    <text evidence="9">Component of the signal recognition particle (SRP) complex, a ribonucleoprotein complex that mediates the cotranslational targeting of secretory and membrane proteins to the endoplasmic reticulum (ER).</text>
</comment>
<dbReference type="AlphaFoldDB" id="A0A0F4GXT8"/>
<evidence type="ECO:0000256" key="5">
    <source>
        <dbReference type="ARBA" id="ARBA00022490"/>
    </source>
</evidence>
<dbReference type="Gene3D" id="1.25.40.10">
    <property type="entry name" value="Tetratricopeptide repeat domain"/>
    <property type="match status" value="1"/>
</dbReference>
<evidence type="ECO:0000256" key="7">
    <source>
        <dbReference type="ARBA" id="ARBA00023135"/>
    </source>
</evidence>
<dbReference type="STRING" id="1047168.A0A0F4GXT8"/>
<protein>
    <recommendedName>
        <fullName evidence="4 9">Signal recognition particle subunit SRP72</fullName>
    </recommendedName>
</protein>
<evidence type="ECO:0000256" key="1">
    <source>
        <dbReference type="ARBA" id="ARBA00004240"/>
    </source>
</evidence>
<name>A0A0F4GXT8_9PEZI</name>
<dbReference type="InterPro" id="IPR013699">
    <property type="entry name" value="Signal_recog_part_SRP72_RNA-bd"/>
</dbReference>
<proteinExistence type="inferred from homology"/>
<evidence type="ECO:0000256" key="2">
    <source>
        <dbReference type="ARBA" id="ARBA00004496"/>
    </source>
</evidence>
<comment type="similarity">
    <text evidence="3 9">Belongs to the SRP72 family.</text>
</comment>
<keyword evidence="7 9" id="KW-0733">Signal recognition particle</keyword>
<comment type="caution">
    <text evidence="12">The sequence shown here is derived from an EMBL/GenBank/DDBJ whole genome shotgun (WGS) entry which is preliminary data.</text>
</comment>
<evidence type="ECO:0000256" key="10">
    <source>
        <dbReference type="SAM" id="MobiDB-lite"/>
    </source>
</evidence>
<reference evidence="12 13" key="1">
    <citation type="submission" date="2015-03" db="EMBL/GenBank/DDBJ databases">
        <title>RNA-seq based gene annotation and comparative genomics of four Zymoseptoria species reveal species-specific pathogenicity related genes and transposable element activity.</title>
        <authorList>
            <person name="Grandaubert J."/>
            <person name="Bhattacharyya A."/>
            <person name="Stukenbrock E.H."/>
        </authorList>
    </citation>
    <scope>NUCLEOTIDE SEQUENCE [LARGE SCALE GENOMIC DNA]</scope>
    <source>
        <strain evidence="12 13">Zb18110</strain>
    </source>
</reference>
<feature type="compositionally biased region" description="Basic residues" evidence="10">
    <location>
        <begin position="582"/>
        <end position="591"/>
    </location>
</feature>
<dbReference type="PIRSF" id="PIRSF038922">
    <property type="entry name" value="SRP72"/>
    <property type="match status" value="1"/>
</dbReference>
<feature type="compositionally biased region" description="Basic residues" evidence="10">
    <location>
        <begin position="631"/>
        <end position="641"/>
    </location>
</feature>
<evidence type="ECO:0000313" key="12">
    <source>
        <dbReference type="EMBL" id="KJY01858.1"/>
    </source>
</evidence>
<keyword evidence="5 9" id="KW-0963">Cytoplasm</keyword>
<dbReference type="InterPro" id="IPR026270">
    <property type="entry name" value="SRP72"/>
</dbReference>